<dbReference type="Gene3D" id="1.10.150.130">
    <property type="match status" value="1"/>
</dbReference>
<dbReference type="InterPro" id="IPR010998">
    <property type="entry name" value="Integrase_recombinase_N"/>
</dbReference>
<evidence type="ECO:0000256" key="3">
    <source>
        <dbReference type="ARBA" id="ARBA00023172"/>
    </source>
</evidence>
<dbReference type="Gene3D" id="1.10.443.10">
    <property type="entry name" value="Intergrase catalytic core"/>
    <property type="match status" value="1"/>
</dbReference>
<dbReference type="InterPro" id="IPR013762">
    <property type="entry name" value="Integrase-like_cat_sf"/>
</dbReference>
<proteinExistence type="predicted"/>
<gene>
    <name evidence="7" type="ORF">MSSAC_0941</name>
</gene>
<dbReference type="Pfam" id="PF00589">
    <property type="entry name" value="Phage_integrase"/>
    <property type="match status" value="1"/>
</dbReference>
<dbReference type="PANTHER" id="PTHR30349">
    <property type="entry name" value="PHAGE INTEGRASE-RELATED"/>
    <property type="match status" value="1"/>
</dbReference>
<dbReference type="PROSITE" id="PS51898">
    <property type="entry name" value="TYR_RECOMBINASE"/>
    <property type="match status" value="1"/>
</dbReference>
<evidence type="ECO:0000256" key="1">
    <source>
        <dbReference type="ARBA" id="ARBA00022908"/>
    </source>
</evidence>
<dbReference type="PATRIC" id="fig|1434118.4.peg.1204"/>
<dbReference type="PANTHER" id="PTHR30349:SF92">
    <property type="entry name" value="SITE-SPECIFIC RECOMBINASE"/>
    <property type="match status" value="1"/>
</dbReference>
<dbReference type="EMBL" id="CP009508">
    <property type="protein sequence ID" value="AKB35531.1"/>
    <property type="molecule type" value="Genomic_DNA"/>
</dbReference>
<protein>
    <submittedName>
        <fullName evidence="7">Site-specific recombinase</fullName>
    </submittedName>
</protein>
<reference evidence="7 8" key="1">
    <citation type="submission" date="2014-07" db="EMBL/GenBank/DDBJ databases">
        <title>Methanogenic archaea and the global carbon cycle.</title>
        <authorList>
            <person name="Henriksen J.R."/>
            <person name="Luke J."/>
            <person name="Reinhart S."/>
            <person name="Benedict M.N."/>
            <person name="Youngblut N.D."/>
            <person name="Metcalf M.E."/>
            <person name="Whitaker R.J."/>
            <person name="Metcalf W.W."/>
        </authorList>
    </citation>
    <scope>NUCLEOTIDE SEQUENCE [LARGE SCALE GENOMIC DNA]</scope>
    <source>
        <strain evidence="7 8">C2J</strain>
    </source>
</reference>
<dbReference type="GeneID" id="24870513"/>
<dbReference type="PROSITE" id="PS51900">
    <property type="entry name" value="CB"/>
    <property type="match status" value="1"/>
</dbReference>
<feature type="domain" description="Tyr recombinase" evidence="5">
    <location>
        <begin position="124"/>
        <end position="238"/>
    </location>
</feature>
<dbReference type="SUPFAM" id="SSF56349">
    <property type="entry name" value="DNA breaking-rejoining enzymes"/>
    <property type="match status" value="1"/>
</dbReference>
<evidence type="ECO:0000313" key="8">
    <source>
        <dbReference type="Proteomes" id="UP000033123"/>
    </source>
</evidence>
<dbReference type="RefSeq" id="WP_048185681.1">
    <property type="nucleotide sequence ID" value="NZ_CP009508.1"/>
</dbReference>
<dbReference type="Proteomes" id="UP000033123">
    <property type="component" value="Chromosome"/>
</dbReference>
<dbReference type="GO" id="GO:0003677">
    <property type="term" value="F:DNA binding"/>
    <property type="evidence" value="ECO:0007669"/>
    <property type="project" value="UniProtKB-UniRule"/>
</dbReference>
<evidence type="ECO:0000259" key="5">
    <source>
        <dbReference type="PROSITE" id="PS51898"/>
    </source>
</evidence>
<dbReference type="InterPro" id="IPR002104">
    <property type="entry name" value="Integrase_catalytic"/>
</dbReference>
<dbReference type="GO" id="GO:0006310">
    <property type="term" value="P:DNA recombination"/>
    <property type="evidence" value="ECO:0007669"/>
    <property type="project" value="UniProtKB-KW"/>
</dbReference>
<dbReference type="STRING" id="1434118.MSSAC_0941"/>
<dbReference type="AlphaFoldDB" id="A0A0E3LCH5"/>
<dbReference type="InterPro" id="IPR050090">
    <property type="entry name" value="Tyrosine_recombinase_XerCD"/>
</dbReference>
<keyword evidence="3" id="KW-0233">DNA recombination</keyword>
<dbReference type="InterPro" id="IPR044068">
    <property type="entry name" value="CB"/>
</dbReference>
<evidence type="ECO:0000256" key="4">
    <source>
        <dbReference type="PROSITE-ProRule" id="PRU01248"/>
    </source>
</evidence>
<dbReference type="HOGENOM" id="CLU_027562_15_0_2"/>
<dbReference type="InterPro" id="IPR004107">
    <property type="entry name" value="Integrase_SAM-like_N"/>
</dbReference>
<keyword evidence="1" id="KW-0229">DNA integration</keyword>
<name>A0A0E3LCH5_9EURY</name>
<dbReference type="CDD" id="cd00397">
    <property type="entry name" value="DNA_BRE_C"/>
    <property type="match status" value="1"/>
</dbReference>
<accession>A0A0E3LCH5</accession>
<keyword evidence="2 4" id="KW-0238">DNA-binding</keyword>
<dbReference type="KEGG" id="msj:MSSAC_0941"/>
<dbReference type="InterPro" id="IPR011010">
    <property type="entry name" value="DNA_brk_join_enz"/>
</dbReference>
<sequence>MYGKMIKYGSYDCTVGELPEKNFLNEFLLDCQIRNFSPRTIQSYKSHINYYLSSHPIQVSLGDLKEFLVHIRDEKGYAASTVENYFSSLSCFCDFLEWEGIIKENIIPKFRKRYIRYYKDPLPEERQLISLEQMKDLINSAGDLQIKTMFLIFAKTGIRRQELIDLDRSDVYPKQNMIILKNHHFKRSNRTVFYDDECAFYLEKWIKWRYNHRINKPALFLGVQGGRISRDTVYDITT</sequence>
<dbReference type="GO" id="GO:0015074">
    <property type="term" value="P:DNA integration"/>
    <property type="evidence" value="ECO:0007669"/>
    <property type="project" value="UniProtKB-KW"/>
</dbReference>
<evidence type="ECO:0000256" key="2">
    <source>
        <dbReference type="ARBA" id="ARBA00023125"/>
    </source>
</evidence>
<organism evidence="7 8">
    <name type="scientific">Methanosarcina siciliae C2J</name>
    <dbReference type="NCBI Taxonomy" id="1434118"/>
    <lineage>
        <taxon>Archaea</taxon>
        <taxon>Methanobacteriati</taxon>
        <taxon>Methanobacteriota</taxon>
        <taxon>Stenosarchaea group</taxon>
        <taxon>Methanomicrobia</taxon>
        <taxon>Methanosarcinales</taxon>
        <taxon>Methanosarcinaceae</taxon>
        <taxon>Methanosarcina</taxon>
    </lineage>
</organism>
<evidence type="ECO:0000313" key="7">
    <source>
        <dbReference type="EMBL" id="AKB35531.1"/>
    </source>
</evidence>
<dbReference type="Pfam" id="PF13495">
    <property type="entry name" value="Phage_int_SAM_4"/>
    <property type="match status" value="1"/>
</dbReference>
<feature type="domain" description="Core-binding (CB)" evidence="6">
    <location>
        <begin position="18"/>
        <end position="97"/>
    </location>
</feature>
<evidence type="ECO:0000259" key="6">
    <source>
        <dbReference type="PROSITE" id="PS51900"/>
    </source>
</evidence>